<dbReference type="EMBL" id="NAFL01000287">
    <property type="protein sequence ID" value="OSJ21442.1"/>
    <property type="molecule type" value="Genomic_DNA"/>
</dbReference>
<dbReference type="Proteomes" id="UP000193335">
    <property type="component" value="Unassembled WGS sequence"/>
</dbReference>
<name>A0A1Y2J826_BRAJP</name>
<comment type="caution">
    <text evidence="1">The sequence shown here is derived from an EMBL/GenBank/DDBJ whole genome shotgun (WGS) entry which is preliminary data.</text>
</comment>
<sequence length="210" mass="23336">MAMHGVPEPRDWRARLVWKHHRLFDPPAGDPELATGLPDCGSGWEKIIDRTCSDLGAPFLFGFHISGEIKVTQVYQELGTLRFRWEEVQNKGSRTWKPLCFSSKVTIRNILQRAYAASACICEFCGAPGRPHSNGSAVTTLCTEHADGHPMLMPRGLEDTDVHIAIINGMIRVLECKQYDHGDDCFTVLAASECGLDQIEGPLFRGQKQG</sequence>
<gene>
    <name evidence="1" type="ORF">BSZ19_49430</name>
</gene>
<dbReference type="AlphaFoldDB" id="A0A1Y2J826"/>
<proteinExistence type="predicted"/>
<evidence type="ECO:0000313" key="1">
    <source>
        <dbReference type="EMBL" id="OSJ21442.1"/>
    </source>
</evidence>
<protein>
    <submittedName>
        <fullName evidence="1">Uncharacterized protein</fullName>
    </submittedName>
</protein>
<accession>A0A1Y2J826</accession>
<evidence type="ECO:0000313" key="2">
    <source>
        <dbReference type="Proteomes" id="UP000193335"/>
    </source>
</evidence>
<organism evidence="1 2">
    <name type="scientific">Bradyrhizobium japonicum</name>
    <dbReference type="NCBI Taxonomy" id="375"/>
    <lineage>
        <taxon>Bacteria</taxon>
        <taxon>Pseudomonadati</taxon>
        <taxon>Pseudomonadota</taxon>
        <taxon>Alphaproteobacteria</taxon>
        <taxon>Hyphomicrobiales</taxon>
        <taxon>Nitrobacteraceae</taxon>
        <taxon>Bradyrhizobium</taxon>
    </lineage>
</organism>
<reference evidence="1 2" key="1">
    <citation type="submission" date="2017-03" db="EMBL/GenBank/DDBJ databases">
        <title>Whole genome sequences of fourteen strains of Bradyrhizobium canariense and one strain of Bradyrhizobium japonicum isolated from Lupinus (Papilionoideae: Genisteae) species in Algeria.</title>
        <authorList>
            <person name="Crovadore J."/>
            <person name="Chekireb D."/>
            <person name="Brachmann A."/>
            <person name="Chablais R."/>
            <person name="Cochard B."/>
            <person name="Lefort F."/>
        </authorList>
    </citation>
    <scope>NUCLEOTIDE SEQUENCE [LARGE SCALE GENOMIC DNA]</scope>
    <source>
        <strain evidence="1 2">UBMA197</strain>
    </source>
</reference>